<dbReference type="Pfam" id="PF04983">
    <property type="entry name" value="RNA_pol_Rpb1_3"/>
    <property type="match status" value="1"/>
</dbReference>
<dbReference type="Proteomes" id="UP001158576">
    <property type="component" value="Chromosome 1"/>
</dbReference>
<dbReference type="Gene3D" id="1.10.150.390">
    <property type="match status" value="1"/>
</dbReference>
<feature type="domain" description="RNA polymerase N-terminal" evidence="12">
    <location>
        <begin position="279"/>
        <end position="593"/>
    </location>
</feature>
<dbReference type="InterPro" id="IPR042102">
    <property type="entry name" value="RNA_pol_Rpb1_3_sf"/>
</dbReference>
<evidence type="ECO:0000259" key="12">
    <source>
        <dbReference type="SMART" id="SM00663"/>
    </source>
</evidence>
<comment type="function">
    <text evidence="11">DNA-dependent RNA polymerase catalyzes the transcription of DNA into RNA using the four ribonucleoside triphosphates as substrates.</text>
</comment>
<dbReference type="Pfam" id="PF04997">
    <property type="entry name" value="RNA_pol_Rpb1_1"/>
    <property type="match status" value="1"/>
</dbReference>
<evidence type="ECO:0000256" key="3">
    <source>
        <dbReference type="ARBA" id="ARBA00022478"/>
    </source>
</evidence>
<dbReference type="Gene3D" id="6.10.250.2940">
    <property type="match status" value="1"/>
</dbReference>
<dbReference type="InterPro" id="IPR015700">
    <property type="entry name" value="RPC1"/>
</dbReference>
<dbReference type="Gene3D" id="1.10.274.100">
    <property type="entry name" value="RNA polymerase Rpb1, domain 3"/>
    <property type="match status" value="1"/>
</dbReference>
<protein>
    <recommendedName>
        <fullName evidence="11">DNA-directed RNA polymerase subunit</fullName>
        <ecNumber evidence="11">2.7.7.6</ecNumber>
    </recommendedName>
</protein>
<evidence type="ECO:0000256" key="10">
    <source>
        <dbReference type="ARBA" id="ARBA00023242"/>
    </source>
</evidence>
<dbReference type="CDD" id="cd02583">
    <property type="entry name" value="RNAP_III_RPC1_N"/>
    <property type="match status" value="1"/>
</dbReference>
<dbReference type="Pfam" id="PF05000">
    <property type="entry name" value="RNA_pol_Rpb1_4"/>
    <property type="match status" value="1"/>
</dbReference>
<dbReference type="InterPro" id="IPR035697">
    <property type="entry name" value="RNAP_III_RPC1_N"/>
</dbReference>
<dbReference type="InterPro" id="IPR007080">
    <property type="entry name" value="RNA_pol_Rpb1_1"/>
</dbReference>
<keyword evidence="6" id="KW-0479">Metal-binding</keyword>
<dbReference type="EC" id="2.7.7.6" evidence="11"/>
<evidence type="ECO:0000313" key="13">
    <source>
        <dbReference type="EMBL" id="CAG5105629.1"/>
    </source>
</evidence>
<dbReference type="Gene3D" id="3.30.1490.180">
    <property type="entry name" value="RNA polymerase ii"/>
    <property type="match status" value="1"/>
</dbReference>
<evidence type="ECO:0000256" key="6">
    <source>
        <dbReference type="ARBA" id="ARBA00022723"/>
    </source>
</evidence>
<reference evidence="13 14" key="1">
    <citation type="submission" date="2021-04" db="EMBL/GenBank/DDBJ databases">
        <authorList>
            <person name="Bliznina A."/>
        </authorList>
    </citation>
    <scope>NUCLEOTIDE SEQUENCE [LARGE SCALE GENOMIC DNA]</scope>
</reference>
<dbReference type="PANTHER" id="PTHR48446:SF1">
    <property type="entry name" value="DNA-DIRECTED RNA POLYMERASE SUBUNIT BETA' N-TERMINAL SECTION"/>
    <property type="match status" value="1"/>
</dbReference>
<evidence type="ECO:0000256" key="4">
    <source>
        <dbReference type="ARBA" id="ARBA00022679"/>
    </source>
</evidence>
<keyword evidence="5 11" id="KW-0548">Nucleotidyltransferase</keyword>
<dbReference type="InterPro" id="IPR044893">
    <property type="entry name" value="RNA_pol_Rpb1_clamp_domain"/>
</dbReference>
<accession>A0ABN7SQP6</accession>
<evidence type="ECO:0000256" key="2">
    <source>
        <dbReference type="ARBA" id="ARBA00006460"/>
    </source>
</evidence>
<dbReference type="Gene3D" id="6.20.50.80">
    <property type="match status" value="1"/>
</dbReference>
<evidence type="ECO:0000256" key="9">
    <source>
        <dbReference type="ARBA" id="ARBA00023163"/>
    </source>
</evidence>
<dbReference type="EMBL" id="OU015566">
    <property type="protein sequence ID" value="CAG5105629.1"/>
    <property type="molecule type" value="Genomic_DNA"/>
</dbReference>
<dbReference type="InterPro" id="IPR006592">
    <property type="entry name" value="RNA_pol_N"/>
</dbReference>
<keyword evidence="14" id="KW-1185">Reference proteome</keyword>
<name>A0ABN7SQP6_OIKDI</name>
<keyword evidence="8" id="KW-0460">Magnesium</keyword>
<dbReference type="NCBIfam" id="NF006336">
    <property type="entry name" value="PRK08566.1"/>
    <property type="match status" value="1"/>
</dbReference>
<dbReference type="Pfam" id="PF04998">
    <property type="entry name" value="RNA_pol_Rpb1_5"/>
    <property type="match status" value="1"/>
</dbReference>
<dbReference type="Gene3D" id="1.10.132.30">
    <property type="match status" value="1"/>
</dbReference>
<evidence type="ECO:0000256" key="1">
    <source>
        <dbReference type="ARBA" id="ARBA00004123"/>
    </source>
</evidence>
<evidence type="ECO:0000256" key="7">
    <source>
        <dbReference type="ARBA" id="ARBA00022833"/>
    </source>
</evidence>
<comment type="catalytic activity">
    <reaction evidence="11">
        <text>RNA(n) + a ribonucleoside 5'-triphosphate = RNA(n+1) + diphosphate</text>
        <dbReference type="Rhea" id="RHEA:21248"/>
        <dbReference type="Rhea" id="RHEA-COMP:14527"/>
        <dbReference type="Rhea" id="RHEA-COMP:17342"/>
        <dbReference type="ChEBI" id="CHEBI:33019"/>
        <dbReference type="ChEBI" id="CHEBI:61557"/>
        <dbReference type="ChEBI" id="CHEBI:140395"/>
        <dbReference type="EC" id="2.7.7.6"/>
    </reaction>
</comment>
<dbReference type="Gene3D" id="2.40.40.20">
    <property type="match status" value="1"/>
</dbReference>
<dbReference type="InterPro" id="IPR000722">
    <property type="entry name" value="RNA_pol_asu"/>
</dbReference>
<keyword evidence="4 11" id="KW-0808">Transferase</keyword>
<evidence type="ECO:0000256" key="5">
    <source>
        <dbReference type="ARBA" id="ARBA00022695"/>
    </source>
</evidence>
<comment type="similarity">
    <text evidence="2 11">Belongs to the RNA polymerase beta' chain family.</text>
</comment>
<keyword evidence="10" id="KW-0539">Nucleus</keyword>
<keyword evidence="3 11" id="KW-0240">DNA-directed RNA polymerase</keyword>
<dbReference type="InterPro" id="IPR007066">
    <property type="entry name" value="RNA_pol_Rpb1_3"/>
</dbReference>
<evidence type="ECO:0000313" key="14">
    <source>
        <dbReference type="Proteomes" id="UP001158576"/>
    </source>
</evidence>
<keyword evidence="7" id="KW-0862">Zinc</keyword>
<dbReference type="PANTHER" id="PTHR48446">
    <property type="entry name" value="DNA-DIRECTED RNA POLYMERASE SUBUNIT BETA' N-TERMINAL SECTION"/>
    <property type="match status" value="1"/>
</dbReference>
<gene>
    <name evidence="13" type="ORF">OKIOD_LOCUS11069</name>
</gene>
<dbReference type="SMART" id="SM00663">
    <property type="entry name" value="RPOLA_N"/>
    <property type="match status" value="1"/>
</dbReference>
<proteinExistence type="inferred from homology"/>
<dbReference type="Pfam" id="PF00623">
    <property type="entry name" value="RNA_pol_Rpb1_2"/>
    <property type="match status" value="1"/>
</dbReference>
<dbReference type="SUPFAM" id="SSF64484">
    <property type="entry name" value="beta and beta-prime subunits of DNA dependent RNA-polymerase"/>
    <property type="match status" value="1"/>
</dbReference>
<organism evidence="13 14">
    <name type="scientific">Oikopleura dioica</name>
    <name type="common">Tunicate</name>
    <dbReference type="NCBI Taxonomy" id="34765"/>
    <lineage>
        <taxon>Eukaryota</taxon>
        <taxon>Metazoa</taxon>
        <taxon>Chordata</taxon>
        <taxon>Tunicata</taxon>
        <taxon>Appendicularia</taxon>
        <taxon>Copelata</taxon>
        <taxon>Oikopleuridae</taxon>
        <taxon>Oikopleura</taxon>
    </lineage>
</organism>
<dbReference type="InterPro" id="IPR038120">
    <property type="entry name" value="Rpb1_funnel_sf"/>
</dbReference>
<comment type="subcellular location">
    <subcellularLocation>
        <location evidence="1">Nucleus</location>
    </subcellularLocation>
</comment>
<dbReference type="InterPro" id="IPR007083">
    <property type="entry name" value="RNA_pol_Rpb1_4"/>
</dbReference>
<dbReference type="InterPro" id="IPR007081">
    <property type="entry name" value="RNA_pol_Rpb1_5"/>
</dbReference>
<evidence type="ECO:0000256" key="11">
    <source>
        <dbReference type="RuleBase" id="RU004279"/>
    </source>
</evidence>
<sequence>MASQKEQFRETGEIFTPASMIFGVPPPQIISDYSVVEVNNYHAYNPEKPDKKEPTQHGVFDPKLGPFEKGAMCPTCGNDRIACPGHFGHIKLALPIFHTGYLPHTYNLLQMICKGCSRVLLDDDVDEKGNVVKNANKINTREYFRKKLDNAKMTYDQKTSLKKVIMALVKKVPKACFHCSEYNGPVKKVGFHKFLHERYKFKNTGAKTSRIQDHPSQTEFKKDMQLALTDPAASKDLKESMKKVVGHTIDACRAQELFENIPKEDYPLLCMAVDSVHPSDLILTQIPVSPSVIRPSVTSDIRQGTNEDDLTASLMHILKINSGLERAILDGKDIAGRTSHVGPSWDVLQSLHALMINSGVNLNAFPSQFRIKDTPRQSLVQRLKGKQGRFRQNLQGKRVNFTARSVISPDPNLRIDQVGIPIDVAKKLTFAEQVTRYNIAQMKNLVKNGGEYPGANEILYKNGEKCNLTFLREKRRRDEKSKELRIGDTVHRHLHDGDIVLFNRQPSLHRQSMMSHQVKVMPWKTFRFNECVCAPYNADFDGDEMNVHLPQTNEARSEAMVLMGVKSNTLTCRSGEPLVASIQDFITSMYLLTQKDVFFTHSEFLRLITTVTARNKGRLRIPQPCILKPTPLWSGKQVFSCLLRPNRNSNELINLSSKAKRFEAPAKNASGKWEWRGRECVGYSKGSPEMICNDSWVLIRNSELVAGTMDKNSLGSGSKKQVFYMLTRDYGEEAAAQAMWRMCRIGPRYLSNRGFSIGIGDVWASENLLKKKMRVIDEQYRKVDEHILAKKHNKLKLQPGCTADETLENVVQKELSKIRDDAAKACFAELSKFNTPLNMALCGSKGSNINIAQMVACVGQQVLSGSRIPNGFEARSLPHFERDSKNPKSRGFVQNSFFSGLTPTEFFFHTMGGREGLVDTAVKTASTGYMQRRLVKALEGLCVQYDGTVRNTDDRVIQFTYGEDQLDPQEMEGDSRPVDFDRVWTDSICRFGRKHDRTICSDEIRDVVREAVEKVKQDKRFKYNDEGFGVGFRNFLDKTTIEFADKQADIVKRHWESYGVYAKSDDERANYQAMRTTAKQVELFVERCALKYFKARMEPGTCVGAICATSIGEPATQMTLKTFHFAGVASMNITQGVPRIEQIINNTQKIKTPIIMAKLTTEDSKEFAQEVASKIEKTTLGEICEYIQEVHNADESFLLLKLDTKRVRLLKMRVTVESIKHSIAISSLKLKLGQIIAHGESILTIHSSFNDDAEWQMSLPNLKDSICAVLVQGLKEINRAVISHQDKKEGFFEMIIDGNDLGGVLATRGIDWKERLRITFRSTIINEMENTMGHHGIHVDRRHLMMLADYMTYTGPVFGCTRIGLANVSNSPLHLSSFEKTSDILYNAAYYGQRDSLAGPSAALILGVPIELGTGLFKLYQETKLDKEKVKKKETLFDHFTQNNVGVTVGT</sequence>
<evidence type="ECO:0000256" key="8">
    <source>
        <dbReference type="ARBA" id="ARBA00022842"/>
    </source>
</evidence>
<dbReference type="Gene3D" id="4.10.860.120">
    <property type="entry name" value="RNA polymerase II, clamp domain"/>
    <property type="match status" value="1"/>
</dbReference>
<keyword evidence="9 11" id="KW-0804">Transcription</keyword>